<proteinExistence type="predicted"/>
<dbReference type="EMBL" id="MBDO02000008">
    <property type="protein sequence ID" value="RLN68974.1"/>
    <property type="molecule type" value="Genomic_DNA"/>
</dbReference>
<evidence type="ECO:0000313" key="6">
    <source>
        <dbReference type="EMBL" id="RLN68974.1"/>
    </source>
</evidence>
<protein>
    <recommendedName>
        <fullName evidence="1">Calmodulin</fullName>
    </recommendedName>
</protein>
<evidence type="ECO:0000313" key="7">
    <source>
        <dbReference type="Proteomes" id="UP000277300"/>
    </source>
</evidence>
<accession>A0A3F2S3U5</accession>
<name>A0A3F2S3U5_9STRA</name>
<evidence type="ECO:0000259" key="4">
    <source>
        <dbReference type="PROSITE" id="PS50222"/>
    </source>
</evidence>
<keyword evidence="2" id="KW-0677">Repeat</keyword>
<dbReference type="Proteomes" id="UP000284657">
    <property type="component" value="Unassembled WGS sequence"/>
</dbReference>
<dbReference type="PROSITE" id="PS00018">
    <property type="entry name" value="EF_HAND_1"/>
    <property type="match status" value="1"/>
</dbReference>
<sequence>MEEEAVKELLVVAFYDAQQQNGGMLSYDQLKQILDGVGEQLQLSSSELRALYAEADENEGGTISCADFLPLGVQATLQLRKNYPQRLARVENFSKRDTEFFLHGMMQDEMESTLRETFQRADKDEVGAIGRMAFMDAIRDADLGLTRREVNILMSEAPVAEDDPSVIVYGDFVPICFPVLKDGYVHGTLEVYNNQDWIAQYLTEVFASADSENTGLLTVAEIARLFRAADVGLTRLQIITAMAEAQEDNTGFVNYENFAAHVSGMVLVLTNVDNQQTYAAFLQKYRKTSEYYTVLDLNQHTFEQSLSRALEAVDENRRGMLVREEVIGAIQTAFPEITTRQMRSLLALSDPDEMGELDYNLITLSAFQALQKLQEYDMIIAEP</sequence>
<dbReference type="PANTHER" id="PTHR23048:SF0">
    <property type="entry name" value="CALMODULIN LIKE 3"/>
    <property type="match status" value="1"/>
</dbReference>
<dbReference type="InterPro" id="IPR002048">
    <property type="entry name" value="EF_hand_dom"/>
</dbReference>
<evidence type="ECO:0000256" key="1">
    <source>
        <dbReference type="ARBA" id="ARBA00020786"/>
    </source>
</evidence>
<gene>
    <name evidence="5" type="ORF">BBJ29_000027</name>
    <name evidence="6" type="ORF">BBP00_00000646</name>
</gene>
<evidence type="ECO:0000313" key="8">
    <source>
        <dbReference type="Proteomes" id="UP000284657"/>
    </source>
</evidence>
<reference evidence="7 8" key="1">
    <citation type="submission" date="2018-07" db="EMBL/GenBank/DDBJ databases">
        <title>Genome sequencing of oomycete isolates from Chile give support for New Zealand origin for Phytophthora kernoviae and make available the first Nothophytophthora sp. genome.</title>
        <authorList>
            <person name="Studholme D.J."/>
            <person name="Sanfuentes E."/>
            <person name="Panda P."/>
            <person name="Hill R."/>
            <person name="Sambles C."/>
            <person name="Grant M."/>
            <person name="Williams N.M."/>
            <person name="Mcdougal R.L."/>
        </authorList>
    </citation>
    <scope>NUCLEOTIDE SEQUENCE [LARGE SCALE GENOMIC DNA]</scope>
    <source>
        <strain evidence="6">Chile6</strain>
        <strain evidence="5">Chile7</strain>
    </source>
</reference>
<feature type="domain" description="EF-hand" evidence="4">
    <location>
        <begin position="109"/>
        <end position="144"/>
    </location>
</feature>
<dbReference type="Gene3D" id="1.10.238.10">
    <property type="entry name" value="EF-hand"/>
    <property type="match status" value="3"/>
</dbReference>
<keyword evidence="3" id="KW-0106">Calcium</keyword>
<dbReference type="AlphaFoldDB" id="A0A3F2S3U5"/>
<dbReference type="EMBL" id="MBAD02000500">
    <property type="protein sequence ID" value="RLN66756.1"/>
    <property type="molecule type" value="Genomic_DNA"/>
</dbReference>
<evidence type="ECO:0000256" key="3">
    <source>
        <dbReference type="ARBA" id="ARBA00022837"/>
    </source>
</evidence>
<dbReference type="OrthoDB" id="252964at2759"/>
<evidence type="ECO:0000256" key="2">
    <source>
        <dbReference type="ARBA" id="ARBA00022737"/>
    </source>
</evidence>
<dbReference type="PROSITE" id="PS50222">
    <property type="entry name" value="EF_HAND_2"/>
    <property type="match status" value="1"/>
</dbReference>
<dbReference type="GO" id="GO:0005509">
    <property type="term" value="F:calcium ion binding"/>
    <property type="evidence" value="ECO:0007669"/>
    <property type="project" value="InterPro"/>
</dbReference>
<dbReference type="InterPro" id="IPR011992">
    <property type="entry name" value="EF-hand-dom_pair"/>
</dbReference>
<dbReference type="SUPFAM" id="SSF47473">
    <property type="entry name" value="EF-hand"/>
    <property type="match status" value="2"/>
</dbReference>
<evidence type="ECO:0000313" key="5">
    <source>
        <dbReference type="EMBL" id="RLN66756.1"/>
    </source>
</evidence>
<dbReference type="InterPro" id="IPR018247">
    <property type="entry name" value="EF_Hand_1_Ca_BS"/>
</dbReference>
<dbReference type="InterPro" id="IPR050230">
    <property type="entry name" value="CALM/Myosin/TropC-like"/>
</dbReference>
<dbReference type="Proteomes" id="UP000277300">
    <property type="component" value="Unassembled WGS sequence"/>
</dbReference>
<dbReference type="PANTHER" id="PTHR23048">
    <property type="entry name" value="MYOSIN LIGHT CHAIN 1, 3"/>
    <property type="match status" value="1"/>
</dbReference>
<organism evidence="6 7">
    <name type="scientific">Phytophthora kernoviae</name>
    <dbReference type="NCBI Taxonomy" id="325452"/>
    <lineage>
        <taxon>Eukaryota</taxon>
        <taxon>Sar</taxon>
        <taxon>Stramenopiles</taxon>
        <taxon>Oomycota</taxon>
        <taxon>Peronosporomycetes</taxon>
        <taxon>Peronosporales</taxon>
        <taxon>Peronosporaceae</taxon>
        <taxon>Phytophthora</taxon>
    </lineage>
</organism>
<dbReference type="GO" id="GO:0016460">
    <property type="term" value="C:myosin II complex"/>
    <property type="evidence" value="ECO:0007669"/>
    <property type="project" value="TreeGrafter"/>
</dbReference>
<comment type="caution">
    <text evidence="6">The sequence shown here is derived from an EMBL/GenBank/DDBJ whole genome shotgun (WGS) entry which is preliminary data.</text>
</comment>